<dbReference type="OrthoDB" id="2013972at2759"/>
<comment type="caution">
    <text evidence="3">The sequence shown here is derived from an EMBL/GenBank/DDBJ whole genome shotgun (WGS) entry which is preliminary data.</text>
</comment>
<dbReference type="PANTHER" id="PTHR45128:SF1">
    <property type="entry name" value="S-ADENOSYLMETHIONINE-DEPENDENT METHYLTRANSFERASE RV2258C"/>
    <property type="match status" value="1"/>
</dbReference>
<gene>
    <name evidence="3" type="ORF">POCULU_LOCUS8049</name>
</gene>
<dbReference type="Gene3D" id="3.40.50.150">
    <property type="entry name" value="Vaccinia Virus protein VP39"/>
    <property type="match status" value="1"/>
</dbReference>
<sequence>MSTEAQAMPDPSQMFAMKLIQTLNNGALCLMISIGHRTGLFDTLATLYPEYVSSQTLAQKTNLNERYVREWLGGMVVGGIIEYDSESKTYRFPQEHAAFMTRAVGIKNMCVFSEWFPILGSYEDNILECFKNGGGIPTKAYERLHEVIAERSRLTVTMLQSTILPGLPGVLDKLKQGCNVLEIGCGRGLVTLDLAKHFPNCTFRGYDILDNLIADANAEAASSGLTNVSFHVQDVSQMEDVNKHDIVIGFDAMHDLAEPADALKCVYRALKDDGIYAMLDVNASSDLEKNKSHILGPAIYTASSYHCVSVSLADGGKGLGAAWGTELALKMIKEAGFSKTENIQFPHDALSCWFVNRK</sequence>
<dbReference type="InterPro" id="IPR053173">
    <property type="entry name" value="SAM-binding_MTase"/>
</dbReference>
<reference evidence="3" key="1">
    <citation type="submission" date="2021-06" db="EMBL/GenBank/DDBJ databases">
        <authorList>
            <person name="Kallberg Y."/>
            <person name="Tangrot J."/>
            <person name="Rosling A."/>
        </authorList>
    </citation>
    <scope>NUCLEOTIDE SEQUENCE</scope>
    <source>
        <strain evidence="3">IA702</strain>
    </source>
</reference>
<proteinExistence type="predicted"/>
<dbReference type="PANTHER" id="PTHR45128">
    <property type="entry name" value="METHYLTRANSFERASE TYPE 11"/>
    <property type="match status" value="1"/>
</dbReference>
<dbReference type="Proteomes" id="UP000789572">
    <property type="component" value="Unassembled WGS sequence"/>
</dbReference>
<dbReference type="Pfam" id="PF13847">
    <property type="entry name" value="Methyltransf_31"/>
    <property type="match status" value="1"/>
</dbReference>
<dbReference type="InterPro" id="IPR029063">
    <property type="entry name" value="SAM-dependent_MTases_sf"/>
</dbReference>
<keyword evidence="4" id="KW-1185">Reference proteome</keyword>
<dbReference type="InterPro" id="IPR048711">
    <property type="entry name" value="WHD_Rv2258c"/>
</dbReference>
<protein>
    <submittedName>
        <fullName evidence="3">8855_t:CDS:1</fullName>
    </submittedName>
</protein>
<dbReference type="CDD" id="cd02440">
    <property type="entry name" value="AdoMet_MTases"/>
    <property type="match status" value="1"/>
</dbReference>
<dbReference type="InterPro" id="IPR025714">
    <property type="entry name" value="Methyltranfer_dom"/>
</dbReference>
<dbReference type="AlphaFoldDB" id="A0A9N9CVF4"/>
<dbReference type="SUPFAM" id="SSF53335">
    <property type="entry name" value="S-adenosyl-L-methionine-dependent methyltransferases"/>
    <property type="match status" value="1"/>
</dbReference>
<evidence type="ECO:0000313" key="3">
    <source>
        <dbReference type="EMBL" id="CAG8613159.1"/>
    </source>
</evidence>
<dbReference type="InterPro" id="IPR036390">
    <property type="entry name" value="WH_DNA-bd_sf"/>
</dbReference>
<dbReference type="Pfam" id="PF21320">
    <property type="entry name" value="WHD_Rv2258c"/>
    <property type="match status" value="1"/>
</dbReference>
<dbReference type="EMBL" id="CAJVPJ010002108">
    <property type="protein sequence ID" value="CAG8613159.1"/>
    <property type="molecule type" value="Genomic_DNA"/>
</dbReference>
<dbReference type="SUPFAM" id="SSF46785">
    <property type="entry name" value="Winged helix' DNA-binding domain"/>
    <property type="match status" value="1"/>
</dbReference>
<name>A0A9N9CVF4_9GLOM</name>
<accession>A0A9N9CVF4</accession>
<evidence type="ECO:0000259" key="2">
    <source>
        <dbReference type="Pfam" id="PF21320"/>
    </source>
</evidence>
<evidence type="ECO:0000313" key="4">
    <source>
        <dbReference type="Proteomes" id="UP000789572"/>
    </source>
</evidence>
<organism evidence="3 4">
    <name type="scientific">Paraglomus occultum</name>
    <dbReference type="NCBI Taxonomy" id="144539"/>
    <lineage>
        <taxon>Eukaryota</taxon>
        <taxon>Fungi</taxon>
        <taxon>Fungi incertae sedis</taxon>
        <taxon>Mucoromycota</taxon>
        <taxon>Glomeromycotina</taxon>
        <taxon>Glomeromycetes</taxon>
        <taxon>Paraglomerales</taxon>
        <taxon>Paraglomeraceae</taxon>
        <taxon>Paraglomus</taxon>
    </lineage>
</organism>
<evidence type="ECO:0000259" key="1">
    <source>
        <dbReference type="Pfam" id="PF13847"/>
    </source>
</evidence>
<feature type="domain" description="Methyltransferase" evidence="1">
    <location>
        <begin position="175"/>
        <end position="289"/>
    </location>
</feature>
<feature type="domain" description="S-adenosylmethionine-dependent methyltransferase Rv2258c-like winged HTH" evidence="2">
    <location>
        <begin position="26"/>
        <end position="102"/>
    </location>
</feature>